<proteinExistence type="predicted"/>
<gene>
    <name evidence="1" type="ORF">LEP1GSC024_3701</name>
</gene>
<dbReference type="NCBIfam" id="NF047804">
    <property type="entry name" value="LIC13305_lipo"/>
    <property type="match status" value="1"/>
</dbReference>
<evidence type="ECO:0000313" key="2">
    <source>
        <dbReference type="Proteomes" id="UP000012138"/>
    </source>
</evidence>
<dbReference type="AlphaFoldDB" id="M6YPM5"/>
<dbReference type="RefSeq" id="WP_004446940.1">
    <property type="nucleotide sequence ID" value="NZ_AKXB02000131.1"/>
</dbReference>
<reference evidence="1 2" key="1">
    <citation type="submission" date="2013-01" db="EMBL/GenBank/DDBJ databases">
        <authorList>
            <person name="Harkins D.M."/>
            <person name="Durkin A.S."/>
            <person name="Brinkac L.M."/>
            <person name="Haft D.H."/>
            <person name="Selengut J.D."/>
            <person name="Sanka R."/>
            <person name="DePew J."/>
            <person name="Purushe J."/>
            <person name="Whelen A.C."/>
            <person name="Vinetz J.M."/>
            <person name="Sutton G.G."/>
            <person name="Nierman W.C."/>
            <person name="Fouts D.E."/>
        </authorList>
    </citation>
    <scope>NUCLEOTIDE SEQUENCE [LARGE SCALE GENOMIC DNA]</scope>
    <source>
        <strain evidence="1 2">2001034031</strain>
    </source>
</reference>
<keyword evidence="1" id="KW-0449">Lipoprotein</keyword>
<protein>
    <submittedName>
        <fullName evidence="1">Putative lipoprotein</fullName>
    </submittedName>
</protein>
<dbReference type="EMBL" id="AKXB02000131">
    <property type="protein sequence ID" value="EMO88288.1"/>
    <property type="molecule type" value="Genomic_DNA"/>
</dbReference>
<organism evidence="1 2">
    <name type="scientific">Leptospira noguchii str. 2001034031</name>
    <dbReference type="NCBI Taxonomy" id="1193053"/>
    <lineage>
        <taxon>Bacteria</taxon>
        <taxon>Pseudomonadati</taxon>
        <taxon>Spirochaetota</taxon>
        <taxon>Spirochaetia</taxon>
        <taxon>Leptospirales</taxon>
        <taxon>Leptospiraceae</taxon>
        <taxon>Leptospira</taxon>
    </lineage>
</organism>
<sequence>MAKKWISICLLFFIFSACNSKNNKEDSNAILFLLLHINQSANADNVEDYNRDVEIISDRIVPDTFNAIQYEIASANEIQNYRIFLDTEIEKYPRGYWIKGKAEKVVLGKNLKLSGQSIAAVPDAYQKVLYLSINGTGASTQDYLIHVIHHELNHNVDFAHYGDMRKVLSDWNSLNTPGFQYGNGGAEAYANPGVPWMALTNPVPGFINLYSTLAQEEDRSELMAVLMGIENENTTLKNICAVDPIVANKVKKLISILNKFWPYRGNDTYWNRINSETTCD</sequence>
<dbReference type="PROSITE" id="PS51257">
    <property type="entry name" value="PROKAR_LIPOPROTEIN"/>
    <property type="match status" value="1"/>
</dbReference>
<evidence type="ECO:0000313" key="1">
    <source>
        <dbReference type="EMBL" id="EMO88288.1"/>
    </source>
</evidence>
<comment type="caution">
    <text evidence="1">The sequence shown here is derived from an EMBL/GenBank/DDBJ whole genome shotgun (WGS) entry which is preliminary data.</text>
</comment>
<dbReference type="Gene3D" id="3.40.390.70">
    <property type="match status" value="1"/>
</dbReference>
<name>M6YPM5_9LEPT</name>
<accession>M6YPM5</accession>
<dbReference type="Proteomes" id="UP000012138">
    <property type="component" value="Unassembled WGS sequence"/>
</dbReference>